<dbReference type="InterPro" id="IPR036186">
    <property type="entry name" value="Serpin_sf"/>
</dbReference>
<dbReference type="GO" id="GO:0005615">
    <property type="term" value="C:extracellular space"/>
    <property type="evidence" value="ECO:0007669"/>
    <property type="project" value="InterPro"/>
</dbReference>
<proteinExistence type="predicted"/>
<dbReference type="SUPFAM" id="SSF56574">
    <property type="entry name" value="Serpins"/>
    <property type="match status" value="1"/>
</dbReference>
<protein>
    <recommendedName>
        <fullName evidence="1">Serpin domain-containing protein</fullName>
    </recommendedName>
</protein>
<feature type="domain" description="Serpin" evidence="1">
    <location>
        <begin position="29"/>
        <end position="181"/>
    </location>
</feature>
<organism evidence="2">
    <name type="scientific">marine sediment metagenome</name>
    <dbReference type="NCBI Taxonomy" id="412755"/>
    <lineage>
        <taxon>unclassified sequences</taxon>
        <taxon>metagenomes</taxon>
        <taxon>ecological metagenomes</taxon>
    </lineage>
</organism>
<gene>
    <name evidence="2" type="ORF">S12H4_45116</name>
</gene>
<dbReference type="EMBL" id="BARW01027860">
    <property type="protein sequence ID" value="GAJ06610.1"/>
    <property type="molecule type" value="Genomic_DNA"/>
</dbReference>
<reference evidence="2" key="1">
    <citation type="journal article" date="2014" name="Front. Microbiol.">
        <title>High frequency of phylogenetically diverse reductive dehalogenase-homologous genes in deep subseafloor sedimentary metagenomes.</title>
        <authorList>
            <person name="Kawai M."/>
            <person name="Futagami T."/>
            <person name="Toyoda A."/>
            <person name="Takaki Y."/>
            <person name="Nishi S."/>
            <person name="Hori S."/>
            <person name="Arai W."/>
            <person name="Tsubouchi T."/>
            <person name="Morono Y."/>
            <person name="Uchiyama I."/>
            <person name="Ito T."/>
            <person name="Fujiyama A."/>
            <person name="Inagaki F."/>
            <person name="Takami H."/>
        </authorList>
    </citation>
    <scope>NUCLEOTIDE SEQUENCE</scope>
    <source>
        <strain evidence="2">Expedition CK06-06</strain>
    </source>
</reference>
<name>X1VH57_9ZZZZ</name>
<accession>X1VH57</accession>
<comment type="caution">
    <text evidence="2">The sequence shown here is derived from an EMBL/GenBank/DDBJ whole genome shotgun (WGS) entry which is preliminary data.</text>
</comment>
<dbReference type="InterPro" id="IPR000215">
    <property type="entry name" value="Serpin_fam"/>
</dbReference>
<dbReference type="Pfam" id="PF00079">
    <property type="entry name" value="Serpin"/>
    <property type="match status" value="1"/>
</dbReference>
<dbReference type="InterPro" id="IPR023796">
    <property type="entry name" value="Serpin_dom"/>
</dbReference>
<feature type="non-terminal residue" evidence="2">
    <location>
        <position position="181"/>
    </location>
</feature>
<dbReference type="Gene3D" id="3.30.497.10">
    <property type="entry name" value="Antithrombin, subunit I, domain 2"/>
    <property type="match status" value="1"/>
</dbReference>
<dbReference type="PANTHER" id="PTHR11461:SF211">
    <property type="entry name" value="GH10112P-RELATED"/>
    <property type="match status" value="1"/>
</dbReference>
<sequence>MASCEKATGPADVLPRLELTAQQLQITQSADRFGLKLFREVVRQQPDKNIFISPLSVSMALGMTANGAAGATLDSMRAVLELDGLTEEESNAAYQSLMALLTQADPQVQFDVANSIWHRLGLPVEGDFLQRCRDFFEAEVEGADFNDPATVTLINNWVKENTNGKIEQILDSIPAEAVMYL</sequence>
<dbReference type="AlphaFoldDB" id="X1VH57"/>
<evidence type="ECO:0000259" key="1">
    <source>
        <dbReference type="Pfam" id="PF00079"/>
    </source>
</evidence>
<dbReference type="GO" id="GO:0004867">
    <property type="term" value="F:serine-type endopeptidase inhibitor activity"/>
    <property type="evidence" value="ECO:0007669"/>
    <property type="project" value="InterPro"/>
</dbReference>
<dbReference type="PANTHER" id="PTHR11461">
    <property type="entry name" value="SERINE PROTEASE INHIBITOR, SERPIN"/>
    <property type="match status" value="1"/>
</dbReference>
<dbReference type="InterPro" id="IPR042178">
    <property type="entry name" value="Serpin_sf_1"/>
</dbReference>
<evidence type="ECO:0000313" key="2">
    <source>
        <dbReference type="EMBL" id="GAJ06610.1"/>
    </source>
</evidence>